<accession>A0A382WIL9</accession>
<dbReference type="AlphaFoldDB" id="A0A382WIL9"/>
<sequence>MIKPTKLLAHGSAKRRRLIRLQY</sequence>
<protein>
    <submittedName>
        <fullName evidence="1">Uncharacterized protein</fullName>
    </submittedName>
</protein>
<proteinExistence type="predicted"/>
<reference evidence="1" key="1">
    <citation type="submission" date="2018-05" db="EMBL/GenBank/DDBJ databases">
        <authorList>
            <person name="Lanie J.A."/>
            <person name="Ng W.-L."/>
            <person name="Kazmierczak K.M."/>
            <person name="Andrzejewski T.M."/>
            <person name="Davidsen T.M."/>
            <person name="Wayne K.J."/>
            <person name="Tettelin H."/>
            <person name="Glass J.I."/>
            <person name="Rusch D."/>
            <person name="Podicherti R."/>
            <person name="Tsui H.-C.T."/>
            <person name="Winkler M.E."/>
        </authorList>
    </citation>
    <scope>NUCLEOTIDE SEQUENCE</scope>
</reference>
<name>A0A382WIL9_9ZZZZ</name>
<feature type="non-terminal residue" evidence="1">
    <location>
        <position position="23"/>
    </location>
</feature>
<organism evidence="1">
    <name type="scientific">marine metagenome</name>
    <dbReference type="NCBI Taxonomy" id="408172"/>
    <lineage>
        <taxon>unclassified sequences</taxon>
        <taxon>metagenomes</taxon>
        <taxon>ecological metagenomes</taxon>
    </lineage>
</organism>
<dbReference type="EMBL" id="UINC01159719">
    <property type="protein sequence ID" value="SVD57968.1"/>
    <property type="molecule type" value="Genomic_DNA"/>
</dbReference>
<evidence type="ECO:0000313" key="1">
    <source>
        <dbReference type="EMBL" id="SVD57968.1"/>
    </source>
</evidence>
<gene>
    <name evidence="1" type="ORF">METZ01_LOCUS410822</name>
</gene>